<reference evidence="3" key="1">
    <citation type="journal article" date="2010" name="Nat. Biotechnol.">
        <title>Draft genome sequence of the oilseed species Ricinus communis.</title>
        <authorList>
            <person name="Chan A.P."/>
            <person name="Crabtree J."/>
            <person name="Zhao Q."/>
            <person name="Lorenzi H."/>
            <person name="Orvis J."/>
            <person name="Puiu D."/>
            <person name="Melake-Berhan A."/>
            <person name="Jones K.M."/>
            <person name="Redman J."/>
            <person name="Chen G."/>
            <person name="Cahoon E.B."/>
            <person name="Gedil M."/>
            <person name="Stanke M."/>
            <person name="Haas B.J."/>
            <person name="Wortman J.R."/>
            <person name="Fraser-Liggett C.M."/>
            <person name="Ravel J."/>
            <person name="Rabinowicz P.D."/>
        </authorList>
    </citation>
    <scope>NUCLEOTIDE SEQUENCE [LARGE SCALE GENOMIC DNA]</scope>
    <source>
        <strain evidence="3">cv. Hale</strain>
    </source>
</reference>
<sequence>MERERKKPSSPETTNDGVIKLIVYGCVVLGIAVKLLTDGGVNPVPNLIIFKELPTTTFHAFIISIMFAFAGAFSSLLIRSSSSRIQFSYYEKCCRCYSLVFAAMAMAILVIAVIRTVFQQMQIPNYGSIKSM</sequence>
<feature type="transmembrane region" description="Helical" evidence="1">
    <location>
        <begin position="57"/>
        <end position="78"/>
    </location>
</feature>
<gene>
    <name evidence="2" type="ORF">RCOM_0547880</name>
</gene>
<organism evidence="2 3">
    <name type="scientific">Ricinus communis</name>
    <name type="common">Castor bean</name>
    <dbReference type="NCBI Taxonomy" id="3988"/>
    <lineage>
        <taxon>Eukaryota</taxon>
        <taxon>Viridiplantae</taxon>
        <taxon>Streptophyta</taxon>
        <taxon>Embryophyta</taxon>
        <taxon>Tracheophyta</taxon>
        <taxon>Spermatophyta</taxon>
        <taxon>Magnoliopsida</taxon>
        <taxon>eudicotyledons</taxon>
        <taxon>Gunneridae</taxon>
        <taxon>Pentapetalae</taxon>
        <taxon>rosids</taxon>
        <taxon>fabids</taxon>
        <taxon>Malpighiales</taxon>
        <taxon>Euphorbiaceae</taxon>
        <taxon>Acalyphoideae</taxon>
        <taxon>Acalypheae</taxon>
        <taxon>Ricinus</taxon>
    </lineage>
</organism>
<dbReference type="Proteomes" id="UP000008311">
    <property type="component" value="Unassembled WGS sequence"/>
</dbReference>
<keyword evidence="1" id="KW-0812">Transmembrane</keyword>
<keyword evidence="1" id="KW-0472">Membrane</keyword>
<evidence type="ECO:0000313" key="2">
    <source>
        <dbReference type="EMBL" id="EEF31812.1"/>
    </source>
</evidence>
<dbReference type="InParanoid" id="B9SX63"/>
<protein>
    <submittedName>
        <fullName evidence="2">Uncharacterized protein</fullName>
    </submittedName>
</protein>
<accession>B9SX63</accession>
<proteinExistence type="predicted"/>
<feature type="transmembrane region" description="Helical" evidence="1">
    <location>
        <begin position="99"/>
        <end position="118"/>
    </location>
</feature>
<feature type="transmembrane region" description="Helical" evidence="1">
    <location>
        <begin position="21"/>
        <end position="37"/>
    </location>
</feature>
<dbReference type="AlphaFoldDB" id="B9SX63"/>
<evidence type="ECO:0000256" key="1">
    <source>
        <dbReference type="SAM" id="Phobius"/>
    </source>
</evidence>
<dbReference type="EMBL" id="EQ974217">
    <property type="protein sequence ID" value="EEF31812.1"/>
    <property type="molecule type" value="Genomic_DNA"/>
</dbReference>
<evidence type="ECO:0000313" key="3">
    <source>
        <dbReference type="Proteomes" id="UP000008311"/>
    </source>
</evidence>
<keyword evidence="1" id="KW-1133">Transmembrane helix</keyword>
<name>B9SX63_RICCO</name>
<keyword evidence="3" id="KW-1185">Reference proteome</keyword>